<feature type="chain" id="PRO_5032412542" evidence="1">
    <location>
        <begin position="21"/>
        <end position="465"/>
    </location>
</feature>
<dbReference type="SUPFAM" id="SSF56935">
    <property type="entry name" value="Porins"/>
    <property type="match status" value="1"/>
</dbReference>
<dbReference type="KEGG" id="nva:G3M78_06360"/>
<dbReference type="AlphaFoldDB" id="A0A7T0C1X1"/>
<feature type="domain" description="Alginate export" evidence="2">
    <location>
        <begin position="29"/>
        <end position="432"/>
    </location>
</feature>
<name>A0A7T0C1X1_9BACT</name>
<reference evidence="4" key="1">
    <citation type="submission" date="2020-02" db="EMBL/GenBank/DDBJ databases">
        <title>Genomic and physiological characterization of two novel Nitrospinaceae genera.</title>
        <authorList>
            <person name="Mueller A.J."/>
            <person name="Jung M.-Y."/>
            <person name="Strachan C.R."/>
            <person name="Herbold C.W."/>
            <person name="Kirkegaard R.H."/>
            <person name="Daims H."/>
        </authorList>
    </citation>
    <scope>NUCLEOTIDE SEQUENCE [LARGE SCALE GENOMIC DNA]</scope>
</reference>
<keyword evidence="1" id="KW-0732">Signal</keyword>
<evidence type="ECO:0000259" key="2">
    <source>
        <dbReference type="Pfam" id="PF13372"/>
    </source>
</evidence>
<dbReference type="EMBL" id="CP048620">
    <property type="protein sequence ID" value="QPJ65031.1"/>
    <property type="molecule type" value="Genomic_DNA"/>
</dbReference>
<dbReference type="Pfam" id="PF13372">
    <property type="entry name" value="Alginate_exp"/>
    <property type="match status" value="1"/>
</dbReference>
<evidence type="ECO:0000313" key="3">
    <source>
        <dbReference type="EMBL" id="QPJ65031.1"/>
    </source>
</evidence>
<gene>
    <name evidence="3" type="ORF">G3M78_06360</name>
</gene>
<dbReference type="Proteomes" id="UP000594464">
    <property type="component" value="Chromosome"/>
</dbReference>
<evidence type="ECO:0000256" key="1">
    <source>
        <dbReference type="SAM" id="SignalP"/>
    </source>
</evidence>
<sequence length="465" mass="50070">MKKSFLMVGAMMLAGTFVGAEIAAAAGVEFSGQLRPRYEYQDRDFNDATKADSSINTRIRLNAKANIDDKTSAFIQLQSVGRFGDTAAAATAGAQDNANGGSRNANVANDTLSDVGVHQAYFTLKNFYDMPVDVQVGRQEVVLDGHRLLGNTGWTAGAQSHDAVRLTHTHGDHTLAYIYSQVQDDGTEANNDANDQAAHILWGNFRGIGGGALSLYYVITEGSATAVQNDGGYMQTIGARQAGNIAGFDYRGEFYYQFGDGTNAGNRTLMGGDAERQAYMFGLRVGRDLGPVKVTLWYDYLSGTDATDVAEDTVASFDTLFDTGHKFYGFMDRFLNIGTTSRNGATSVQADAVKGLGLQDFAIKAAASPMKDLTVNADLHMFWTAEDAYATRGTAVAANNGESHIGEELDITVAHQYSSSTRFTLGYSHFWADDLGGELLGGGTAANFKDRDEASWAYVMMDVKF</sequence>
<proteinExistence type="predicted"/>
<protein>
    <submittedName>
        <fullName evidence="3">Alginate export family protein</fullName>
    </submittedName>
</protein>
<evidence type="ECO:0000313" key="4">
    <source>
        <dbReference type="Proteomes" id="UP000594464"/>
    </source>
</evidence>
<feature type="signal peptide" evidence="1">
    <location>
        <begin position="1"/>
        <end position="20"/>
    </location>
</feature>
<dbReference type="InterPro" id="IPR025388">
    <property type="entry name" value="Alginate_export_dom"/>
</dbReference>
<organism evidence="3 4">
    <name type="scientific">Candidatus Nitrohelix vancouverensis</name>
    <dbReference type="NCBI Taxonomy" id="2705534"/>
    <lineage>
        <taxon>Bacteria</taxon>
        <taxon>Pseudomonadati</taxon>
        <taxon>Nitrospinota/Tectimicrobiota group</taxon>
        <taxon>Nitrospinota</taxon>
        <taxon>Nitrospinia</taxon>
        <taxon>Nitrospinales</taxon>
        <taxon>Nitrospinaceae</taxon>
        <taxon>Candidatus Nitrohelix</taxon>
    </lineage>
</organism>
<accession>A0A7T0C1X1</accession>